<reference evidence="2 3" key="1">
    <citation type="journal article" date="2018" name="Front. Microbiol.">
        <title>Adaptation of the Freshwater Bloom-Forming Cyanobacterium Microcystis aeruginosa to Brackish Water Is Driven by Recent Horizontal Transfer of Sucrose Genes.</title>
        <authorList>
            <person name="Tanabe Y."/>
            <person name="Hodoki Y."/>
            <person name="Sano T."/>
            <person name="Tada K."/>
            <person name="Watanabe M.M."/>
        </authorList>
    </citation>
    <scope>NUCLEOTIDE SEQUENCE [LARGE SCALE GENOMIC DNA]</scope>
    <source>
        <strain evidence="2 3">Sj</strain>
    </source>
</reference>
<comment type="caution">
    <text evidence="2">The sequence shown here is derived from an EMBL/GenBank/DDBJ whole genome shotgun (WGS) entry which is preliminary data.</text>
</comment>
<dbReference type="AlphaFoldDB" id="A0A2Z6UIX7"/>
<proteinExistence type="predicted"/>
<dbReference type="Pfam" id="PF07589">
    <property type="entry name" value="PEP-CTERM"/>
    <property type="match status" value="1"/>
</dbReference>
<gene>
    <name evidence="2" type="ORF">MSj_01051</name>
</gene>
<dbReference type="InterPro" id="IPR054720">
    <property type="entry name" value="HpiC1"/>
</dbReference>
<organism evidence="2 3">
    <name type="scientific">Microcystis aeruginosa Sj</name>
    <dbReference type="NCBI Taxonomy" id="1979544"/>
    <lineage>
        <taxon>Bacteria</taxon>
        <taxon>Bacillati</taxon>
        <taxon>Cyanobacteriota</taxon>
        <taxon>Cyanophyceae</taxon>
        <taxon>Oscillatoriophycideae</taxon>
        <taxon>Chroococcales</taxon>
        <taxon>Microcystaceae</taxon>
        <taxon>Microcystis</taxon>
    </lineage>
</organism>
<evidence type="ECO:0000313" key="2">
    <source>
        <dbReference type="EMBL" id="GBL09572.1"/>
    </source>
</evidence>
<evidence type="ECO:0000313" key="3">
    <source>
        <dbReference type="Proteomes" id="UP000248272"/>
    </source>
</evidence>
<evidence type="ECO:0000259" key="1">
    <source>
        <dbReference type="Pfam" id="PF07589"/>
    </source>
</evidence>
<accession>A0A2Z6UIX7</accession>
<protein>
    <recommendedName>
        <fullName evidence="1">Ice-binding protein C-terminal domain-containing protein</fullName>
    </recommendedName>
</protein>
<dbReference type="EMBL" id="BDSG01000019">
    <property type="protein sequence ID" value="GBL09572.1"/>
    <property type="molecule type" value="Genomic_DNA"/>
</dbReference>
<dbReference type="Proteomes" id="UP000248272">
    <property type="component" value="Unassembled WGS sequence"/>
</dbReference>
<dbReference type="InterPro" id="IPR013424">
    <property type="entry name" value="Ice-binding_C"/>
</dbReference>
<name>A0A2Z6UIX7_MICAE</name>
<sequence>MMMSKSAFLWSINIMTQKVLAKLMFFAGCNKLGLFTIAIASSCLMIVPQGQVRAASVFIANHSFETPVITSPNGFVTVPSGTNNNWTFTGGSNQGFANPTLGHNFGNSWYGPSPTLPNGNQVAWSNGGTISQTLSATLQANTKYTLGAYVGRRLAPTNNFPGYNIQLLAGSTVLASSGSSVTPAEGTFAPVTVSYSSGSSSPLFGQALEIRLTSLSGVNVQTNFDLITLDASPIPEPSAILGLLGFGLLGIASKLQQKR</sequence>
<dbReference type="Pfam" id="PF22825">
    <property type="entry name" value="HpiC1-like"/>
    <property type="match status" value="1"/>
</dbReference>
<feature type="domain" description="Ice-binding protein C-terminal" evidence="1">
    <location>
        <begin position="233"/>
        <end position="252"/>
    </location>
</feature>